<dbReference type="InterPro" id="IPR004046">
    <property type="entry name" value="GST_C"/>
</dbReference>
<dbReference type="KEGG" id="spar:SPRG_12961"/>
<dbReference type="Gene3D" id="3.40.30.10">
    <property type="entry name" value="Glutaredoxin"/>
    <property type="match status" value="1"/>
</dbReference>
<dbReference type="EMBL" id="KK583307">
    <property type="protein sequence ID" value="KDO20605.1"/>
    <property type="molecule type" value="Genomic_DNA"/>
</dbReference>
<dbReference type="InterPro" id="IPR050213">
    <property type="entry name" value="GST_superfamily"/>
</dbReference>
<dbReference type="Pfam" id="PF02798">
    <property type="entry name" value="GST_N"/>
    <property type="match status" value="1"/>
</dbReference>
<dbReference type="Gene3D" id="1.20.1050.10">
    <property type="match status" value="1"/>
</dbReference>
<dbReference type="InterPro" id="IPR004045">
    <property type="entry name" value="Glutathione_S-Trfase_N"/>
</dbReference>
<dbReference type="PROSITE" id="PS50405">
    <property type="entry name" value="GST_CTER"/>
    <property type="match status" value="1"/>
</dbReference>
<evidence type="ECO:0000259" key="2">
    <source>
        <dbReference type="PROSITE" id="PS50405"/>
    </source>
</evidence>
<protein>
    <recommendedName>
        <fullName evidence="5">Glutathione S-transferase</fullName>
    </recommendedName>
</protein>
<name>A0A067BUU4_SAPPC</name>
<sequence length="210" mass="23957">MHPTHPTLKLTYFPIPGRAELIRLLLFIHDIPFKDERLTMEMFLRRKAEFPFEQMPTLTINGVEYAQSHCLARYVGKLTGMYPSDPLDALRVDEILAFEDDIVKTTIAAVYEKDAARQKAMATELSQTTLPKLFGLLEKRIAMTKGVFVLGETMTITDLALYALMATFKSSRLAFLDTAFIDKCAHLRAIHDAVRDHPKVQSWNAKYNAY</sequence>
<dbReference type="SFLD" id="SFLDS00019">
    <property type="entry name" value="Glutathione_Transferase_(cytos"/>
    <property type="match status" value="1"/>
</dbReference>
<accession>A0A067BUU4</accession>
<keyword evidence="4" id="KW-1185">Reference proteome</keyword>
<dbReference type="AlphaFoldDB" id="A0A067BUU4"/>
<feature type="domain" description="GST N-terminal" evidence="1">
    <location>
        <begin position="6"/>
        <end position="83"/>
    </location>
</feature>
<dbReference type="FunFam" id="1.20.1050.10:FF:000030">
    <property type="entry name" value="Glutathione S-transferase S1"/>
    <property type="match status" value="1"/>
</dbReference>
<proteinExistence type="predicted"/>
<dbReference type="InterPro" id="IPR036249">
    <property type="entry name" value="Thioredoxin-like_sf"/>
</dbReference>
<gene>
    <name evidence="3" type="ORF">SPRG_12961</name>
</gene>
<dbReference type="GeneID" id="24134875"/>
<dbReference type="CDD" id="cd03039">
    <property type="entry name" value="GST_N_Sigma_like"/>
    <property type="match status" value="1"/>
</dbReference>
<reference evidence="3 4" key="1">
    <citation type="journal article" date="2013" name="PLoS Genet.">
        <title>Distinctive expansion of potential virulence genes in the genome of the oomycete fish pathogen Saprolegnia parasitica.</title>
        <authorList>
            <person name="Jiang R.H."/>
            <person name="de Bruijn I."/>
            <person name="Haas B.J."/>
            <person name="Belmonte R."/>
            <person name="Lobach L."/>
            <person name="Christie J."/>
            <person name="van den Ackerveken G."/>
            <person name="Bottin A."/>
            <person name="Bulone V."/>
            <person name="Diaz-Moreno S.M."/>
            <person name="Dumas B."/>
            <person name="Fan L."/>
            <person name="Gaulin E."/>
            <person name="Govers F."/>
            <person name="Grenville-Briggs L.J."/>
            <person name="Horner N.R."/>
            <person name="Levin J.Z."/>
            <person name="Mammella M."/>
            <person name="Meijer H.J."/>
            <person name="Morris P."/>
            <person name="Nusbaum C."/>
            <person name="Oome S."/>
            <person name="Phillips A.J."/>
            <person name="van Rooyen D."/>
            <person name="Rzeszutek E."/>
            <person name="Saraiva M."/>
            <person name="Secombes C.J."/>
            <person name="Seidl M.F."/>
            <person name="Snel B."/>
            <person name="Stassen J.H."/>
            <person name="Sykes S."/>
            <person name="Tripathy S."/>
            <person name="van den Berg H."/>
            <person name="Vega-Arreguin J.C."/>
            <person name="Wawra S."/>
            <person name="Young S.K."/>
            <person name="Zeng Q."/>
            <person name="Dieguez-Uribeondo J."/>
            <person name="Russ C."/>
            <person name="Tyler B.M."/>
            <person name="van West P."/>
        </authorList>
    </citation>
    <scope>NUCLEOTIDE SEQUENCE [LARGE SCALE GENOMIC DNA]</scope>
    <source>
        <strain evidence="3 4">CBS 223.65</strain>
    </source>
</reference>
<dbReference type="SFLD" id="SFLDG01205">
    <property type="entry name" value="AMPS.1"/>
    <property type="match status" value="1"/>
</dbReference>
<dbReference type="RefSeq" id="XP_012208661.1">
    <property type="nucleotide sequence ID" value="XM_012353271.1"/>
</dbReference>
<evidence type="ECO:0000259" key="1">
    <source>
        <dbReference type="PROSITE" id="PS50404"/>
    </source>
</evidence>
<evidence type="ECO:0008006" key="5">
    <source>
        <dbReference type="Google" id="ProtNLM"/>
    </source>
</evidence>
<dbReference type="CDD" id="cd03192">
    <property type="entry name" value="GST_C_Sigma_like"/>
    <property type="match status" value="1"/>
</dbReference>
<dbReference type="PROSITE" id="PS50404">
    <property type="entry name" value="GST_NTER"/>
    <property type="match status" value="1"/>
</dbReference>
<dbReference type="GO" id="GO:0004364">
    <property type="term" value="F:glutathione transferase activity"/>
    <property type="evidence" value="ECO:0007669"/>
    <property type="project" value="TreeGrafter"/>
</dbReference>
<dbReference type="STRING" id="695850.A0A067BUU4"/>
<dbReference type="OrthoDB" id="420389at2759"/>
<dbReference type="InterPro" id="IPR010987">
    <property type="entry name" value="Glutathione-S-Trfase_C-like"/>
</dbReference>
<dbReference type="GO" id="GO:0006749">
    <property type="term" value="P:glutathione metabolic process"/>
    <property type="evidence" value="ECO:0007669"/>
    <property type="project" value="TreeGrafter"/>
</dbReference>
<dbReference type="PANTHER" id="PTHR11571:SF252">
    <property type="entry name" value="GLUTATHIONE S-TRANSFERASE"/>
    <property type="match status" value="1"/>
</dbReference>
<dbReference type="PANTHER" id="PTHR11571">
    <property type="entry name" value="GLUTATHIONE S-TRANSFERASE"/>
    <property type="match status" value="1"/>
</dbReference>
<dbReference type="VEuPathDB" id="FungiDB:SPRG_12961"/>
<feature type="domain" description="GST C-terminal" evidence="2">
    <location>
        <begin position="85"/>
        <end position="210"/>
    </location>
</feature>
<dbReference type="OMA" id="CEMIDET"/>
<dbReference type="SUPFAM" id="SSF52833">
    <property type="entry name" value="Thioredoxin-like"/>
    <property type="match status" value="1"/>
</dbReference>
<dbReference type="InterPro" id="IPR040079">
    <property type="entry name" value="Glutathione_S-Trfase"/>
</dbReference>
<dbReference type="InterPro" id="IPR036282">
    <property type="entry name" value="Glutathione-S-Trfase_C_sf"/>
</dbReference>
<organism evidence="3 4">
    <name type="scientific">Saprolegnia parasitica (strain CBS 223.65)</name>
    <dbReference type="NCBI Taxonomy" id="695850"/>
    <lineage>
        <taxon>Eukaryota</taxon>
        <taxon>Sar</taxon>
        <taxon>Stramenopiles</taxon>
        <taxon>Oomycota</taxon>
        <taxon>Saprolegniomycetes</taxon>
        <taxon>Saprolegniales</taxon>
        <taxon>Saprolegniaceae</taxon>
        <taxon>Saprolegnia</taxon>
    </lineage>
</organism>
<dbReference type="SUPFAM" id="SSF47616">
    <property type="entry name" value="GST C-terminal domain-like"/>
    <property type="match status" value="1"/>
</dbReference>
<dbReference type="Pfam" id="PF14497">
    <property type="entry name" value="GST_C_3"/>
    <property type="match status" value="1"/>
</dbReference>
<dbReference type="SFLD" id="SFLDG00363">
    <property type="entry name" value="AMPS_(cytGST):_Alpha-__Mu-__Pi"/>
    <property type="match status" value="1"/>
</dbReference>
<evidence type="ECO:0000313" key="4">
    <source>
        <dbReference type="Proteomes" id="UP000030745"/>
    </source>
</evidence>
<evidence type="ECO:0000313" key="3">
    <source>
        <dbReference type="EMBL" id="KDO20605.1"/>
    </source>
</evidence>
<dbReference type="Proteomes" id="UP000030745">
    <property type="component" value="Unassembled WGS sequence"/>
</dbReference>